<feature type="domain" description="SnoaL-like" evidence="3">
    <location>
        <begin position="274"/>
        <end position="392"/>
    </location>
</feature>
<evidence type="ECO:0008006" key="6">
    <source>
        <dbReference type="Google" id="ProtNLM"/>
    </source>
</evidence>
<dbReference type="Gene3D" id="3.10.450.50">
    <property type="match status" value="1"/>
</dbReference>
<name>A0A3L6QHK8_PANMI</name>
<dbReference type="SUPFAM" id="SSF54427">
    <property type="entry name" value="NTF2-like"/>
    <property type="match status" value="1"/>
</dbReference>
<organism evidence="4 5">
    <name type="scientific">Panicum miliaceum</name>
    <name type="common">Proso millet</name>
    <name type="synonym">Broomcorn millet</name>
    <dbReference type="NCBI Taxonomy" id="4540"/>
    <lineage>
        <taxon>Eukaryota</taxon>
        <taxon>Viridiplantae</taxon>
        <taxon>Streptophyta</taxon>
        <taxon>Embryophyta</taxon>
        <taxon>Tracheophyta</taxon>
        <taxon>Spermatophyta</taxon>
        <taxon>Magnoliopsida</taxon>
        <taxon>Liliopsida</taxon>
        <taxon>Poales</taxon>
        <taxon>Poaceae</taxon>
        <taxon>PACMAD clade</taxon>
        <taxon>Panicoideae</taxon>
        <taxon>Panicodae</taxon>
        <taxon>Paniceae</taxon>
        <taxon>Panicinae</taxon>
        <taxon>Panicum</taxon>
        <taxon>Panicum sect. Panicum</taxon>
    </lineage>
</organism>
<evidence type="ECO:0000256" key="1">
    <source>
        <dbReference type="SAM" id="MobiDB-lite"/>
    </source>
</evidence>
<accession>A0A3L6QHK8</accession>
<reference evidence="5" key="1">
    <citation type="journal article" date="2019" name="Nat. Commun.">
        <title>The genome of broomcorn millet.</title>
        <authorList>
            <person name="Zou C."/>
            <person name="Miki D."/>
            <person name="Li D."/>
            <person name="Tang Q."/>
            <person name="Xiao L."/>
            <person name="Rajput S."/>
            <person name="Deng P."/>
            <person name="Jia W."/>
            <person name="Huang R."/>
            <person name="Zhang M."/>
            <person name="Sun Y."/>
            <person name="Hu J."/>
            <person name="Fu X."/>
            <person name="Schnable P.S."/>
            <person name="Li F."/>
            <person name="Zhang H."/>
            <person name="Feng B."/>
            <person name="Zhu X."/>
            <person name="Liu R."/>
            <person name="Schnable J.C."/>
            <person name="Zhu J.-K."/>
            <person name="Zhang H."/>
        </authorList>
    </citation>
    <scope>NUCLEOTIDE SEQUENCE [LARGE SCALE GENOMIC DNA]</scope>
</reference>
<keyword evidence="5" id="KW-1185">Reference proteome</keyword>
<dbReference type="InterPro" id="IPR037401">
    <property type="entry name" value="SnoaL-like"/>
</dbReference>
<protein>
    <recommendedName>
        <fullName evidence="6">SnoaL-like domain-containing protein</fullName>
    </recommendedName>
</protein>
<dbReference type="Proteomes" id="UP000275267">
    <property type="component" value="Unassembled WGS sequence"/>
</dbReference>
<feature type="domain" description="UVR" evidence="2">
    <location>
        <begin position="239"/>
        <end position="268"/>
    </location>
</feature>
<dbReference type="PANTHER" id="PTHR34957">
    <property type="entry name" value="NUCLEAR TRANSPORT FACTOR 2 (NTF2) FAMILY PROTEIN"/>
    <property type="match status" value="1"/>
</dbReference>
<dbReference type="AlphaFoldDB" id="A0A3L6QHK8"/>
<gene>
    <name evidence="4" type="ORF">C2845_PM12G29290</name>
</gene>
<dbReference type="Pfam" id="PF13474">
    <property type="entry name" value="SnoaL_3"/>
    <property type="match status" value="1"/>
</dbReference>
<evidence type="ECO:0000259" key="3">
    <source>
        <dbReference type="Pfam" id="PF13474"/>
    </source>
</evidence>
<sequence>MESELTTHWNASEREWWDNVNLKYKRDDGSRYSCKFGLYEHFSIFCCHALRARAGNDNDSTWRTHIVALAARLTPWDELRKLQEDGRPLLTVKDEREVLHKLDIIKICNWMIWDADGFSRADHPHQAEAVNITLVSNFESGLAETDVFNRSERSNMRQHSSRRILGIFDPIEEDFPLEQEARDFKMGKLPDFGQTPGFQTTSTCLHQATRLTAAHVKSGEAEGRPSTESAAAGTPDEESLRRELETAIQEEDYARAAALRDELRVLQEDGRSAVLAANMRFYTAFKNGDLVAMHQAWAKGDHVYVVHPSAGRISGYEMVMQSWEMVCDADYEFPLQIDLQDVEVHVRGDVGYVTCLELVRTKGSSSWGKQVATNVFEKVDGKWFMCIHHASHFDE</sequence>
<dbReference type="EMBL" id="PQIB02000012">
    <property type="protein sequence ID" value="RLM79920.1"/>
    <property type="molecule type" value="Genomic_DNA"/>
</dbReference>
<evidence type="ECO:0000313" key="4">
    <source>
        <dbReference type="EMBL" id="RLM79920.1"/>
    </source>
</evidence>
<dbReference type="InterPro" id="IPR001943">
    <property type="entry name" value="UVR_dom"/>
</dbReference>
<comment type="caution">
    <text evidence="4">The sequence shown here is derived from an EMBL/GenBank/DDBJ whole genome shotgun (WGS) entry which is preliminary data.</text>
</comment>
<dbReference type="OrthoDB" id="2335338at2759"/>
<proteinExistence type="predicted"/>
<evidence type="ECO:0000313" key="5">
    <source>
        <dbReference type="Proteomes" id="UP000275267"/>
    </source>
</evidence>
<dbReference type="Pfam" id="PF02151">
    <property type="entry name" value="UVR"/>
    <property type="match status" value="1"/>
</dbReference>
<dbReference type="PANTHER" id="PTHR34957:SF1">
    <property type="entry name" value="NUCLEAR TRANSPORT FACTOR 2 (NTF2) FAMILY PROTEIN"/>
    <property type="match status" value="1"/>
</dbReference>
<evidence type="ECO:0000259" key="2">
    <source>
        <dbReference type="Pfam" id="PF02151"/>
    </source>
</evidence>
<feature type="region of interest" description="Disordered" evidence="1">
    <location>
        <begin position="215"/>
        <end position="241"/>
    </location>
</feature>
<dbReference type="InterPro" id="IPR032710">
    <property type="entry name" value="NTF2-like_dom_sf"/>
</dbReference>